<evidence type="ECO:0000313" key="8">
    <source>
        <dbReference type="EMBL" id="EFO79159.1"/>
    </source>
</evidence>
<comment type="cofactor">
    <cofactor evidence="6">
        <name>[2Fe-2S] cluster</name>
        <dbReference type="ChEBI" id="CHEBI:190135"/>
    </cofactor>
</comment>
<evidence type="ECO:0000256" key="2">
    <source>
        <dbReference type="ARBA" id="ARBA00022723"/>
    </source>
</evidence>
<evidence type="ECO:0000256" key="1">
    <source>
        <dbReference type="ARBA" id="ARBA00022714"/>
    </source>
</evidence>
<dbReference type="STRING" id="765420.OSCT_2992"/>
<feature type="domain" description="Rieske" evidence="7">
    <location>
        <begin position="43"/>
        <end position="135"/>
    </location>
</feature>
<dbReference type="GO" id="GO:0051537">
    <property type="term" value="F:2 iron, 2 sulfur cluster binding"/>
    <property type="evidence" value="ECO:0007669"/>
    <property type="project" value="UniProtKB-KW"/>
</dbReference>
<dbReference type="Pfam" id="PF00355">
    <property type="entry name" value="Rieske"/>
    <property type="match status" value="1"/>
</dbReference>
<dbReference type="PROSITE" id="PS51296">
    <property type="entry name" value="RIESKE"/>
    <property type="match status" value="1"/>
</dbReference>
<evidence type="ECO:0000256" key="4">
    <source>
        <dbReference type="ARBA" id="ARBA00023014"/>
    </source>
</evidence>
<dbReference type="GO" id="GO:0016705">
    <property type="term" value="F:oxidoreductase activity, acting on paired donors, with incorporation or reduction of molecular oxygen"/>
    <property type="evidence" value="ECO:0007669"/>
    <property type="project" value="UniProtKB-ARBA"/>
</dbReference>
<gene>
    <name evidence="8" type="ORF">OSCT_2992</name>
</gene>
<proteinExistence type="predicted"/>
<accession>E1II41</accession>
<dbReference type="EMBL" id="ADVR01000122">
    <property type="protein sequence ID" value="EFO79159.1"/>
    <property type="molecule type" value="Genomic_DNA"/>
</dbReference>
<dbReference type="Gene3D" id="2.102.10.10">
    <property type="entry name" value="Rieske [2Fe-2S] iron-sulphur domain"/>
    <property type="match status" value="1"/>
</dbReference>
<dbReference type="InterPro" id="IPR005805">
    <property type="entry name" value="Rieske_Fe-S_prot_C"/>
</dbReference>
<dbReference type="InterPro" id="IPR017941">
    <property type="entry name" value="Rieske_2Fe-2S"/>
</dbReference>
<comment type="caution">
    <text evidence="8">The sequence shown here is derived from an EMBL/GenBank/DDBJ whole genome shotgun (WGS) entry which is preliminary data.</text>
</comment>
<sequence length="154" mass="16554">MSRRDFLTLGMSAVGLLGMLQMGGMTLQFLGPRRVEGEFGGLVEAGLAASFPPASVTEFPDGRFFLARTSDGGFLAVSRRCTHLGCAVSWEASQNQFACPCHGSHFDLQGDVQNPPAPRPLDTYPISVRDGVLVVDTAKAIPRDQIAPEQLLYV</sequence>
<keyword evidence="4" id="KW-0411">Iron-sulfur</keyword>
<keyword evidence="5" id="KW-1015">Disulfide bond</keyword>
<evidence type="ECO:0000256" key="5">
    <source>
        <dbReference type="ARBA" id="ARBA00023157"/>
    </source>
</evidence>
<dbReference type="CDD" id="cd03467">
    <property type="entry name" value="Rieske"/>
    <property type="match status" value="1"/>
</dbReference>
<keyword evidence="2" id="KW-0479">Metal-binding</keyword>
<dbReference type="AlphaFoldDB" id="E1II41"/>
<keyword evidence="3" id="KW-0408">Iron</keyword>
<protein>
    <submittedName>
        <fullName evidence="8">Plastoquinol--plastocyanin reductase</fullName>
    </submittedName>
</protein>
<evidence type="ECO:0000256" key="3">
    <source>
        <dbReference type="ARBA" id="ARBA00023004"/>
    </source>
</evidence>
<dbReference type="PANTHER" id="PTHR10134">
    <property type="entry name" value="CYTOCHROME B-C1 COMPLEX SUBUNIT RIESKE, MITOCHONDRIAL"/>
    <property type="match status" value="1"/>
</dbReference>
<dbReference type="Proteomes" id="UP000054010">
    <property type="component" value="Unassembled WGS sequence"/>
</dbReference>
<dbReference type="HOGENOM" id="CLU_055690_1_1_0"/>
<dbReference type="PRINTS" id="PR00162">
    <property type="entry name" value="RIESKE"/>
</dbReference>
<dbReference type="GO" id="GO:0046872">
    <property type="term" value="F:metal ion binding"/>
    <property type="evidence" value="ECO:0007669"/>
    <property type="project" value="UniProtKB-KW"/>
</dbReference>
<reference evidence="8 9" key="1">
    <citation type="journal article" date="2011" name="J. Bacteriol.">
        <title>Draft genome sequence of the anoxygenic filamentous phototrophic bacterium Oscillochloris trichoides subsp. DG-6.</title>
        <authorList>
            <person name="Kuznetsov B.B."/>
            <person name="Ivanovsky R.N."/>
            <person name="Keppen O.I."/>
            <person name="Sukhacheva M.V."/>
            <person name="Bumazhkin B.K."/>
            <person name="Patutina E.O."/>
            <person name="Beletsky A.V."/>
            <person name="Mardanov A.V."/>
            <person name="Baslerov R.V."/>
            <person name="Panteleeva A.N."/>
            <person name="Kolganova T.V."/>
            <person name="Ravin N.V."/>
            <person name="Skryabin K.G."/>
        </authorList>
    </citation>
    <scope>NUCLEOTIDE SEQUENCE [LARGE SCALE GENOMIC DNA]</scope>
    <source>
        <strain evidence="8 9">DG-6</strain>
    </source>
</reference>
<organism evidence="8 9">
    <name type="scientific">Oscillochloris trichoides DG-6</name>
    <dbReference type="NCBI Taxonomy" id="765420"/>
    <lineage>
        <taxon>Bacteria</taxon>
        <taxon>Bacillati</taxon>
        <taxon>Chloroflexota</taxon>
        <taxon>Chloroflexia</taxon>
        <taxon>Chloroflexales</taxon>
        <taxon>Chloroflexineae</taxon>
        <taxon>Oscillochloridaceae</taxon>
        <taxon>Oscillochloris</taxon>
    </lineage>
</organism>
<dbReference type="InterPro" id="IPR014349">
    <property type="entry name" value="Rieske_Fe-S_prot"/>
</dbReference>
<dbReference type="InterPro" id="IPR036922">
    <property type="entry name" value="Rieske_2Fe-2S_sf"/>
</dbReference>
<dbReference type="GO" id="GO:0016020">
    <property type="term" value="C:membrane"/>
    <property type="evidence" value="ECO:0007669"/>
    <property type="project" value="InterPro"/>
</dbReference>
<evidence type="ECO:0000256" key="6">
    <source>
        <dbReference type="ARBA" id="ARBA00034078"/>
    </source>
</evidence>
<keyword evidence="9" id="KW-1185">Reference proteome</keyword>
<dbReference type="SUPFAM" id="SSF50022">
    <property type="entry name" value="ISP domain"/>
    <property type="match status" value="1"/>
</dbReference>
<evidence type="ECO:0000313" key="9">
    <source>
        <dbReference type="Proteomes" id="UP000054010"/>
    </source>
</evidence>
<name>E1II41_9CHLR</name>
<keyword evidence="1" id="KW-0001">2Fe-2S</keyword>
<dbReference type="eggNOG" id="COG0723">
    <property type="taxonomic scope" value="Bacteria"/>
</dbReference>
<dbReference type="GO" id="GO:0004497">
    <property type="term" value="F:monooxygenase activity"/>
    <property type="evidence" value="ECO:0007669"/>
    <property type="project" value="UniProtKB-ARBA"/>
</dbReference>
<evidence type="ECO:0000259" key="7">
    <source>
        <dbReference type="PROSITE" id="PS51296"/>
    </source>
</evidence>